<name>A0A2P2NIF2_RHIMU</name>
<sequence length="49" mass="5865">MFTVEAAEWCQRKRLENGVFPGEICHILRPQQKRITMLMKHFCALPRLH</sequence>
<protein>
    <submittedName>
        <fullName evidence="1">Uncharacterized protein</fullName>
    </submittedName>
</protein>
<accession>A0A2P2NIF2</accession>
<evidence type="ECO:0000313" key="1">
    <source>
        <dbReference type="EMBL" id="MBX42223.1"/>
    </source>
</evidence>
<dbReference type="AlphaFoldDB" id="A0A2P2NIF2"/>
<proteinExistence type="predicted"/>
<dbReference type="EMBL" id="GGEC01061739">
    <property type="protein sequence ID" value="MBX42223.1"/>
    <property type="molecule type" value="Transcribed_RNA"/>
</dbReference>
<organism evidence="1">
    <name type="scientific">Rhizophora mucronata</name>
    <name type="common">Asiatic mangrove</name>
    <dbReference type="NCBI Taxonomy" id="61149"/>
    <lineage>
        <taxon>Eukaryota</taxon>
        <taxon>Viridiplantae</taxon>
        <taxon>Streptophyta</taxon>
        <taxon>Embryophyta</taxon>
        <taxon>Tracheophyta</taxon>
        <taxon>Spermatophyta</taxon>
        <taxon>Magnoliopsida</taxon>
        <taxon>eudicotyledons</taxon>
        <taxon>Gunneridae</taxon>
        <taxon>Pentapetalae</taxon>
        <taxon>rosids</taxon>
        <taxon>fabids</taxon>
        <taxon>Malpighiales</taxon>
        <taxon>Rhizophoraceae</taxon>
        <taxon>Rhizophora</taxon>
    </lineage>
</organism>
<reference evidence="1" key="1">
    <citation type="submission" date="2018-02" db="EMBL/GenBank/DDBJ databases">
        <title>Rhizophora mucronata_Transcriptome.</title>
        <authorList>
            <person name="Meera S.P."/>
            <person name="Sreeshan A."/>
            <person name="Augustine A."/>
        </authorList>
    </citation>
    <scope>NUCLEOTIDE SEQUENCE</scope>
    <source>
        <tissue evidence="1">Leaf</tissue>
    </source>
</reference>